<evidence type="ECO:0000313" key="3">
    <source>
        <dbReference type="EMBL" id="CAA9259525.1"/>
    </source>
</evidence>
<name>A0A6J4IUG8_9SPHI</name>
<proteinExistence type="predicted"/>
<feature type="signal peptide" evidence="1">
    <location>
        <begin position="1"/>
        <end position="22"/>
    </location>
</feature>
<evidence type="ECO:0000259" key="2">
    <source>
        <dbReference type="Pfam" id="PF00174"/>
    </source>
</evidence>
<gene>
    <name evidence="3" type="ORF">AVDCRST_MAG56-2458</name>
</gene>
<evidence type="ECO:0000256" key="1">
    <source>
        <dbReference type="SAM" id="SignalP"/>
    </source>
</evidence>
<dbReference type="Pfam" id="PF00174">
    <property type="entry name" value="Oxidored_molyb"/>
    <property type="match status" value="1"/>
</dbReference>
<dbReference type="EMBL" id="CADCTQ010000215">
    <property type="protein sequence ID" value="CAA9259525.1"/>
    <property type="molecule type" value="Genomic_DNA"/>
</dbReference>
<keyword evidence="1" id="KW-0732">Signal</keyword>
<feature type="domain" description="Oxidoreductase molybdopterin-binding" evidence="2">
    <location>
        <begin position="39"/>
        <end position="173"/>
    </location>
</feature>
<feature type="chain" id="PRO_5026796709" description="Oxidoreductase molybdopterin-binding domain-containing protein" evidence="1">
    <location>
        <begin position="23"/>
        <end position="179"/>
    </location>
</feature>
<organism evidence="3">
    <name type="scientific">uncultured Cytophagales bacterium</name>
    <dbReference type="NCBI Taxonomy" id="158755"/>
    <lineage>
        <taxon>Bacteria</taxon>
        <taxon>Pseudomonadati</taxon>
        <taxon>Bacteroidota</taxon>
        <taxon>Sphingobacteriia</taxon>
        <taxon>Sphingobacteriales</taxon>
        <taxon>environmental samples</taxon>
    </lineage>
</organism>
<dbReference type="InterPro" id="IPR036374">
    <property type="entry name" value="OxRdtase_Mopterin-bd_sf"/>
</dbReference>
<dbReference type="SUPFAM" id="SSF56524">
    <property type="entry name" value="Oxidoreductase molybdopterin-binding domain"/>
    <property type="match status" value="1"/>
</dbReference>
<reference evidence="3" key="1">
    <citation type="submission" date="2020-02" db="EMBL/GenBank/DDBJ databases">
        <authorList>
            <person name="Meier V. D."/>
        </authorList>
    </citation>
    <scope>NUCLEOTIDE SEQUENCE</scope>
    <source>
        <strain evidence="3">AVDCRST_MAG56</strain>
    </source>
</reference>
<sequence length="179" mass="19451">MNQPMRLRTACLFAGWMRLLLAVFLPGNVAFSQSPDAAPATLRVSGEVAKPLSLTLEALEKLNKTELKAKDKDGKEHRYTGVAFADLLREAGVTTGAALRGKNLAKYVLVEAADGYQAVFALPELDPEFAREVVLVAYQADGKPLPAGEGPIRLVVPADKKHARWVREVAAIKVLFARE</sequence>
<protein>
    <recommendedName>
        <fullName evidence="2">Oxidoreductase molybdopterin-binding domain-containing protein</fullName>
    </recommendedName>
</protein>
<accession>A0A6J4IUG8</accession>
<dbReference type="InterPro" id="IPR000572">
    <property type="entry name" value="OxRdtase_Mopterin-bd_dom"/>
</dbReference>
<dbReference type="Gene3D" id="3.90.420.10">
    <property type="entry name" value="Oxidoreductase, molybdopterin-binding domain"/>
    <property type="match status" value="1"/>
</dbReference>
<dbReference type="AlphaFoldDB" id="A0A6J4IUG8"/>